<dbReference type="PANTHER" id="PTHR43737">
    <property type="entry name" value="BLL7424 PROTEIN"/>
    <property type="match status" value="1"/>
</dbReference>
<dbReference type="AlphaFoldDB" id="A0A0S4QRY0"/>
<gene>
    <name evidence="2" type="ORF">Ga0074812_11378</name>
</gene>
<reference evidence="3" key="1">
    <citation type="submission" date="2015-11" db="EMBL/GenBank/DDBJ databases">
        <authorList>
            <person name="Varghese N."/>
        </authorList>
    </citation>
    <scope>NUCLEOTIDE SEQUENCE [LARGE SCALE GENOMIC DNA]</scope>
    <source>
        <strain evidence="3">DSM 45899</strain>
    </source>
</reference>
<protein>
    <submittedName>
        <fullName evidence="2">Uncharacterized conserved protein, DUF1501 family</fullName>
    </submittedName>
</protein>
<organism evidence="2 3">
    <name type="scientific">Parafrankia irregularis</name>
    <dbReference type="NCBI Taxonomy" id="795642"/>
    <lineage>
        <taxon>Bacteria</taxon>
        <taxon>Bacillati</taxon>
        <taxon>Actinomycetota</taxon>
        <taxon>Actinomycetes</taxon>
        <taxon>Frankiales</taxon>
        <taxon>Frankiaceae</taxon>
        <taxon>Parafrankia</taxon>
    </lineage>
</organism>
<accession>A0A0S4QRY0</accession>
<dbReference type="PANTHER" id="PTHR43737:SF1">
    <property type="entry name" value="DUF1501 DOMAIN-CONTAINING PROTEIN"/>
    <property type="match status" value="1"/>
</dbReference>
<keyword evidence="3" id="KW-1185">Reference proteome</keyword>
<evidence type="ECO:0000313" key="2">
    <source>
        <dbReference type="EMBL" id="CUU57580.1"/>
    </source>
</evidence>
<feature type="chain" id="PRO_5038500483" evidence="1">
    <location>
        <begin position="27"/>
        <end position="439"/>
    </location>
</feature>
<feature type="signal peptide" evidence="1">
    <location>
        <begin position="1"/>
        <end position="26"/>
    </location>
</feature>
<dbReference type="Pfam" id="PF07394">
    <property type="entry name" value="DUF1501"/>
    <property type="match status" value="1"/>
</dbReference>
<evidence type="ECO:0000256" key="1">
    <source>
        <dbReference type="SAM" id="SignalP"/>
    </source>
</evidence>
<dbReference type="InterPro" id="IPR006311">
    <property type="entry name" value="TAT_signal"/>
</dbReference>
<dbReference type="EMBL" id="FAOZ01000013">
    <property type="protein sequence ID" value="CUU57580.1"/>
    <property type="molecule type" value="Genomic_DNA"/>
</dbReference>
<keyword evidence="1" id="KW-0732">Signal</keyword>
<sequence>MPLSRRRFLLASGVTGAAAVAAGAGAVSWDVLHDAATRRPLADGTGILVIVTLYGGNDGLDTVVPIEDPAYRTARGDLAAAAQDVHPLADGLALAPALSGLAGLWNAGRLAVVSGVGYPEPDHSHFRSMAIWQSASPRTASTSGWIGRWLDATATRAGSSGGDPLLALAIGPTLPPLLVGEHAVGAAVPTGQFAAPDGREGELLRTLYRPDPADSPLRARVARSGADMFTVAGALGPVLADAPERAAGTSGQLEGAATGGDDAAAGAAGGAGAAGDGGDGGELGVQLDVVARAIGAGVPTRVYSVSLGGFDTHAAESGTHARLLRELDAALTRFDRALAAGPRAGAVTTMVYSEFGRRVVPNASGGTDHGTAGPVLILGHPVRGGCFGEQPSLTALDDGDLRVTTDFRSVYATLLEGVLGTEADVVLGSDARLPRLAFL</sequence>
<dbReference type="PROSITE" id="PS51318">
    <property type="entry name" value="TAT"/>
    <property type="match status" value="1"/>
</dbReference>
<proteinExistence type="predicted"/>
<dbReference type="Proteomes" id="UP000198802">
    <property type="component" value="Unassembled WGS sequence"/>
</dbReference>
<evidence type="ECO:0000313" key="3">
    <source>
        <dbReference type="Proteomes" id="UP000198802"/>
    </source>
</evidence>
<dbReference type="RefSeq" id="WP_091279264.1">
    <property type="nucleotide sequence ID" value="NZ_FAOZ01000013.1"/>
</dbReference>
<name>A0A0S4QRY0_9ACTN</name>
<dbReference type="InterPro" id="IPR010869">
    <property type="entry name" value="DUF1501"/>
</dbReference>